<evidence type="ECO:0000256" key="2">
    <source>
        <dbReference type="SAM" id="Phobius"/>
    </source>
</evidence>
<evidence type="ECO:0000313" key="4">
    <source>
        <dbReference type="Proteomes" id="UP001148018"/>
    </source>
</evidence>
<sequence length="113" mass="12477">MDGGRGSVDWSVSGCRYPSPPSAGAGGRSSRDHRYQHKVSLLVRYFMIPCNICLILLADVAVTTSYNVGSGPRWRWPTSPPPPPPPPPVKEKEEERKGRGKKEVHSFPCNYGK</sequence>
<dbReference type="EMBL" id="JANIIK010000117">
    <property type="protein sequence ID" value="KAJ3586713.1"/>
    <property type="molecule type" value="Genomic_DNA"/>
</dbReference>
<comment type="caution">
    <text evidence="3">The sequence shown here is derived from an EMBL/GenBank/DDBJ whole genome shotgun (WGS) entry which is preliminary data.</text>
</comment>
<accession>A0A9Q0DFR3</accession>
<keyword evidence="2" id="KW-0812">Transmembrane</keyword>
<dbReference type="AlphaFoldDB" id="A0A9Q0DFR3"/>
<gene>
    <name evidence="3" type="ORF">NHX12_013107</name>
</gene>
<protein>
    <submittedName>
        <fullName evidence="3">Uncharacterized protein</fullName>
    </submittedName>
</protein>
<proteinExistence type="predicted"/>
<keyword evidence="4" id="KW-1185">Reference proteome</keyword>
<reference evidence="3" key="1">
    <citation type="submission" date="2022-07" db="EMBL/GenBank/DDBJ databases">
        <title>Chromosome-level genome of Muraenolepis orangiensis.</title>
        <authorList>
            <person name="Kim J."/>
        </authorList>
    </citation>
    <scope>NUCLEOTIDE SEQUENCE</scope>
    <source>
        <strain evidence="3">KU_S4_2022</strain>
        <tissue evidence="3">Muscle</tissue>
    </source>
</reference>
<feature type="compositionally biased region" description="Basic and acidic residues" evidence="1">
    <location>
        <begin position="89"/>
        <end position="105"/>
    </location>
</feature>
<name>A0A9Q0DFR3_9TELE</name>
<evidence type="ECO:0000256" key="1">
    <source>
        <dbReference type="SAM" id="MobiDB-lite"/>
    </source>
</evidence>
<dbReference type="OrthoDB" id="126772at2759"/>
<evidence type="ECO:0000313" key="3">
    <source>
        <dbReference type="EMBL" id="KAJ3586713.1"/>
    </source>
</evidence>
<feature type="region of interest" description="Disordered" evidence="1">
    <location>
        <begin position="1"/>
        <end position="33"/>
    </location>
</feature>
<keyword evidence="2" id="KW-0472">Membrane</keyword>
<feature type="compositionally biased region" description="Pro residues" evidence="1">
    <location>
        <begin position="78"/>
        <end position="88"/>
    </location>
</feature>
<organism evidence="3 4">
    <name type="scientific">Muraenolepis orangiensis</name>
    <name type="common">Patagonian moray cod</name>
    <dbReference type="NCBI Taxonomy" id="630683"/>
    <lineage>
        <taxon>Eukaryota</taxon>
        <taxon>Metazoa</taxon>
        <taxon>Chordata</taxon>
        <taxon>Craniata</taxon>
        <taxon>Vertebrata</taxon>
        <taxon>Euteleostomi</taxon>
        <taxon>Actinopterygii</taxon>
        <taxon>Neopterygii</taxon>
        <taxon>Teleostei</taxon>
        <taxon>Neoteleostei</taxon>
        <taxon>Acanthomorphata</taxon>
        <taxon>Zeiogadaria</taxon>
        <taxon>Gadariae</taxon>
        <taxon>Gadiformes</taxon>
        <taxon>Muraenolepidoidei</taxon>
        <taxon>Muraenolepididae</taxon>
        <taxon>Muraenolepis</taxon>
    </lineage>
</organism>
<dbReference type="Proteomes" id="UP001148018">
    <property type="component" value="Unassembled WGS sequence"/>
</dbReference>
<feature type="transmembrane region" description="Helical" evidence="2">
    <location>
        <begin position="41"/>
        <end position="66"/>
    </location>
</feature>
<feature type="region of interest" description="Disordered" evidence="1">
    <location>
        <begin position="70"/>
        <end position="113"/>
    </location>
</feature>
<keyword evidence="2" id="KW-1133">Transmembrane helix</keyword>